<feature type="compositionally biased region" description="Basic and acidic residues" evidence="1">
    <location>
        <begin position="474"/>
        <end position="488"/>
    </location>
</feature>
<keyword evidence="3" id="KW-1185">Reference proteome</keyword>
<accession>A0A1A7C9T9</accession>
<dbReference type="EMBL" id="LOCQ01000040">
    <property type="protein sequence ID" value="OBV41078.1"/>
    <property type="molecule type" value="Genomic_DNA"/>
</dbReference>
<gene>
    <name evidence="2" type="ORF">ASR47_102349</name>
</gene>
<dbReference type="OrthoDB" id="7366028at2"/>
<dbReference type="Proteomes" id="UP000092713">
    <property type="component" value="Unassembled WGS sequence"/>
</dbReference>
<reference evidence="2 3" key="1">
    <citation type="submission" date="2016-04" db="EMBL/GenBank/DDBJ databases">
        <title>Draft genome sequence of Janthinobacterium psychrotolerans sp. nov., isolated from freshwater sediments in Denmark.</title>
        <authorList>
            <person name="Gong X."/>
            <person name="Skrivergaard S."/>
            <person name="Korsgaard B.S."/>
            <person name="Schreiber L."/>
            <person name="Marshall I.P."/>
            <person name="Finster K."/>
            <person name="Schramm A."/>
        </authorList>
    </citation>
    <scope>NUCLEOTIDE SEQUENCE [LARGE SCALE GENOMIC DNA]</scope>
    <source>
        <strain evidence="2 3">S3-2</strain>
    </source>
</reference>
<evidence type="ECO:0000313" key="2">
    <source>
        <dbReference type="EMBL" id="OBV41078.1"/>
    </source>
</evidence>
<evidence type="ECO:0000313" key="3">
    <source>
        <dbReference type="Proteomes" id="UP000092713"/>
    </source>
</evidence>
<feature type="compositionally biased region" description="Polar residues" evidence="1">
    <location>
        <begin position="489"/>
        <end position="501"/>
    </location>
</feature>
<proteinExistence type="predicted"/>
<feature type="compositionally biased region" description="Polar residues" evidence="1">
    <location>
        <begin position="1"/>
        <end position="20"/>
    </location>
</feature>
<organism evidence="2 3">
    <name type="scientific">Janthinobacterium psychrotolerans</name>
    <dbReference type="NCBI Taxonomy" id="1747903"/>
    <lineage>
        <taxon>Bacteria</taxon>
        <taxon>Pseudomonadati</taxon>
        <taxon>Pseudomonadota</taxon>
        <taxon>Betaproteobacteria</taxon>
        <taxon>Burkholderiales</taxon>
        <taxon>Oxalobacteraceae</taxon>
        <taxon>Janthinobacterium</taxon>
    </lineage>
</organism>
<feature type="region of interest" description="Disordered" evidence="1">
    <location>
        <begin position="1"/>
        <end position="23"/>
    </location>
</feature>
<sequence>MTLQFSNRAQQNTLMSSTPSEDLLKQSELKPIDPQRELERISFSRSRQIMIDWDQVVASASHSTPYLVGTGIEYLRAELERLWGYPDGLKTDADVQRIGIFTLSVDPPLVIFGVPKSQRRYTVVLAPNNTVQLPPLPPAVTTMAQYTEFWANVARVSSRDDLYTEMSSVDLAPAIIYRQYRELVSLRSLGASLSASADKIAARELDAFLSAADIDALTASYLTMKSLETDIGLKLERLRDRARDLGYYLTLEKESIALPDGTKFELNAGEIYQPYLTLFRWQTVQYRRMLVRNDDWFSSSSWVLQIPYEVQHVQQVSQYRKIIPDFDPWVEKERELAVAGFTVFRFVRLGEKYLTQQGEPIEQIVQRCELDVDFGNRCAVMIPVYEQGLVSGEVLARYLVILRPRRGTQPIYLPRLYIEEDLLFSTHFHSVEVGELVESINLAPGEEREISIEKSTLAEQETRRTATSISDLNESDRIDLSTEMEHEASVSNERTTTQSMSAKVGGSYGPVSGSAEGGSSSTETTRQFARDLQKVANKASRAVTRQTRQEVKTESSLKTSATTRQSTKITIRNINDGRTLNLLFFQLYNIYKLSLRLEGMAFTLLSGREIIAGTGIVLPEIYPLHQLPEVLGRMDLAGFPIRPNDALLPGASADALDAAAREAYQKLVVAALTRTLQEYNLGASDSSESVDIDFSGVDPHAPAAQQIVALTRALNAIQYMGSPVTPPGQAAGESQTLVVGSPGLYLDAFVGVRPGTEPYSENMRQLELERVHAEVRDIHARAAYSEALAHRLYRVDPGNVVSGQSQSLRSLVLTFEKPPLLGEWSLYIADAFVTDFPITSGDLVQRIAFANDQTWLDQSAVDIARIVHKELKQELTFLI</sequence>
<dbReference type="STRING" id="1747903.ASR47_102349"/>
<protein>
    <submittedName>
        <fullName evidence="2">Uncharacterized protein</fullName>
    </submittedName>
</protein>
<feature type="compositionally biased region" description="Polar residues" evidence="1">
    <location>
        <begin position="457"/>
        <end position="472"/>
    </location>
</feature>
<evidence type="ECO:0000256" key="1">
    <source>
        <dbReference type="SAM" id="MobiDB-lite"/>
    </source>
</evidence>
<feature type="region of interest" description="Disordered" evidence="1">
    <location>
        <begin position="457"/>
        <end position="559"/>
    </location>
</feature>
<dbReference type="AlphaFoldDB" id="A0A1A7C9T9"/>
<dbReference type="RefSeq" id="WP_065306371.1">
    <property type="nucleotide sequence ID" value="NZ_LOCQ01000040.1"/>
</dbReference>
<feature type="compositionally biased region" description="Low complexity" evidence="1">
    <location>
        <begin position="512"/>
        <end position="525"/>
    </location>
</feature>
<name>A0A1A7C9T9_9BURK</name>
<comment type="caution">
    <text evidence="2">The sequence shown here is derived from an EMBL/GenBank/DDBJ whole genome shotgun (WGS) entry which is preliminary data.</text>
</comment>